<evidence type="ECO:0000256" key="5">
    <source>
        <dbReference type="ARBA" id="ARBA00023014"/>
    </source>
</evidence>
<feature type="domain" description="2Fe-2S ferredoxin-type" evidence="6">
    <location>
        <begin position="3"/>
        <end position="79"/>
    </location>
</feature>
<reference evidence="7 8" key="1">
    <citation type="submission" date="2013-11" db="EMBL/GenBank/DDBJ databases">
        <title>Metagenomic analysis of a methanogenic consortium involved in long chain n-alkane degradation.</title>
        <authorList>
            <person name="Davidova I.A."/>
            <person name="Callaghan A.V."/>
            <person name="Wawrik B."/>
            <person name="Pruitt S."/>
            <person name="Marks C."/>
            <person name="Duncan K.E."/>
            <person name="Suflita J.M."/>
        </authorList>
    </citation>
    <scope>NUCLEOTIDE SEQUENCE [LARGE SCALE GENOMIC DNA]</scope>
    <source>
        <strain evidence="7 8">SPR</strain>
    </source>
</reference>
<dbReference type="PANTHER" id="PTHR44379:SF5">
    <property type="entry name" value="OXIDOREDUCTASE WITH IRON-SULFUR SUBUNIT"/>
    <property type="match status" value="1"/>
</dbReference>
<evidence type="ECO:0000256" key="3">
    <source>
        <dbReference type="ARBA" id="ARBA00023002"/>
    </source>
</evidence>
<evidence type="ECO:0000313" key="8">
    <source>
        <dbReference type="Proteomes" id="UP000032233"/>
    </source>
</evidence>
<dbReference type="CDD" id="cd00207">
    <property type="entry name" value="fer2"/>
    <property type="match status" value="1"/>
</dbReference>
<dbReference type="STRING" id="1429043.X474_19440"/>
<dbReference type="InParanoid" id="A0A0D2J9K0"/>
<dbReference type="RefSeq" id="WP_044350737.1">
    <property type="nucleotide sequence ID" value="NZ_AZAC01000033.1"/>
</dbReference>
<dbReference type="SUPFAM" id="SSF54292">
    <property type="entry name" value="2Fe-2S ferredoxin-like"/>
    <property type="match status" value="1"/>
</dbReference>
<dbReference type="Pfam" id="PF00111">
    <property type="entry name" value="Fer2"/>
    <property type="match status" value="1"/>
</dbReference>
<dbReference type="PATRIC" id="fig|1429043.3.peg.4120"/>
<dbReference type="Proteomes" id="UP000032233">
    <property type="component" value="Unassembled WGS sequence"/>
</dbReference>
<dbReference type="PROSITE" id="PS00197">
    <property type="entry name" value="2FE2S_FER_1"/>
    <property type="match status" value="1"/>
</dbReference>
<gene>
    <name evidence="7" type="ORF">X474_19440</name>
</gene>
<dbReference type="Pfam" id="PF01799">
    <property type="entry name" value="Fer2_2"/>
    <property type="match status" value="1"/>
</dbReference>
<evidence type="ECO:0000259" key="6">
    <source>
        <dbReference type="PROSITE" id="PS51085"/>
    </source>
</evidence>
<dbReference type="AlphaFoldDB" id="A0A0D2J9K0"/>
<dbReference type="SUPFAM" id="SSF47741">
    <property type="entry name" value="CO dehydrogenase ISP C-domain like"/>
    <property type="match status" value="1"/>
</dbReference>
<dbReference type="EMBL" id="AZAC01000033">
    <property type="protein sequence ID" value="KIX12376.1"/>
    <property type="molecule type" value="Genomic_DNA"/>
</dbReference>
<dbReference type="InterPro" id="IPR001041">
    <property type="entry name" value="2Fe-2S_ferredoxin-type"/>
</dbReference>
<evidence type="ECO:0000256" key="1">
    <source>
        <dbReference type="ARBA" id="ARBA00022714"/>
    </source>
</evidence>
<dbReference type="Gene3D" id="3.10.20.30">
    <property type="match status" value="1"/>
</dbReference>
<keyword evidence="8" id="KW-1185">Reference proteome</keyword>
<proteinExistence type="predicted"/>
<dbReference type="InterPro" id="IPR012675">
    <property type="entry name" value="Beta-grasp_dom_sf"/>
</dbReference>
<keyword evidence="3" id="KW-0560">Oxidoreductase</keyword>
<sequence>MNKQVDFILNGEKVSAQVKPCYTLLELLREEFGLKGAKLGCGVGECGACTVLMDNKAVNACLLPALEVEGCEITTIEGLAKADGSLDAVQEAFVQKGAVQCGFCTPGMVMSAKGLLLENPEPDKDQAVTAIDGNICRCTGYQQIIKAILAAGNKS</sequence>
<dbReference type="GO" id="GO:0051537">
    <property type="term" value="F:2 iron, 2 sulfur cluster binding"/>
    <property type="evidence" value="ECO:0007669"/>
    <property type="project" value="UniProtKB-KW"/>
</dbReference>
<dbReference type="OrthoDB" id="9775084at2"/>
<dbReference type="GO" id="GO:0046872">
    <property type="term" value="F:metal ion binding"/>
    <property type="evidence" value="ECO:0007669"/>
    <property type="project" value="UniProtKB-KW"/>
</dbReference>
<comment type="caution">
    <text evidence="7">The sequence shown here is derived from an EMBL/GenBank/DDBJ whole genome shotgun (WGS) entry which is preliminary data.</text>
</comment>
<evidence type="ECO:0000256" key="4">
    <source>
        <dbReference type="ARBA" id="ARBA00023004"/>
    </source>
</evidence>
<dbReference type="GO" id="GO:0016491">
    <property type="term" value="F:oxidoreductase activity"/>
    <property type="evidence" value="ECO:0007669"/>
    <property type="project" value="UniProtKB-KW"/>
</dbReference>
<protein>
    <recommendedName>
        <fullName evidence="6">2Fe-2S ferredoxin-type domain-containing protein</fullName>
    </recommendedName>
</protein>
<organism evidence="7 8">
    <name type="scientific">Dethiosulfatarculus sandiegensis</name>
    <dbReference type="NCBI Taxonomy" id="1429043"/>
    <lineage>
        <taxon>Bacteria</taxon>
        <taxon>Pseudomonadati</taxon>
        <taxon>Thermodesulfobacteriota</taxon>
        <taxon>Desulfarculia</taxon>
        <taxon>Desulfarculales</taxon>
        <taxon>Desulfarculaceae</taxon>
        <taxon>Dethiosulfatarculus</taxon>
    </lineage>
</organism>
<dbReference type="InterPro" id="IPR051452">
    <property type="entry name" value="Diverse_Oxidoreductases"/>
</dbReference>
<dbReference type="PROSITE" id="PS51085">
    <property type="entry name" value="2FE2S_FER_2"/>
    <property type="match status" value="1"/>
</dbReference>
<accession>A0A0D2J9K0</accession>
<dbReference type="InterPro" id="IPR006058">
    <property type="entry name" value="2Fe2S_fd_BS"/>
</dbReference>
<dbReference type="PANTHER" id="PTHR44379">
    <property type="entry name" value="OXIDOREDUCTASE WITH IRON-SULFUR SUBUNIT"/>
    <property type="match status" value="1"/>
</dbReference>
<keyword evidence="5" id="KW-0411">Iron-sulfur</keyword>
<evidence type="ECO:0000313" key="7">
    <source>
        <dbReference type="EMBL" id="KIX12376.1"/>
    </source>
</evidence>
<dbReference type="InterPro" id="IPR002888">
    <property type="entry name" value="2Fe-2S-bd"/>
</dbReference>
<name>A0A0D2J9K0_9BACT</name>
<keyword evidence="4" id="KW-0408">Iron</keyword>
<keyword evidence="1" id="KW-0001">2Fe-2S</keyword>
<keyword evidence="2" id="KW-0479">Metal-binding</keyword>
<dbReference type="Gene3D" id="1.10.150.120">
    <property type="entry name" value="[2Fe-2S]-binding domain"/>
    <property type="match status" value="1"/>
</dbReference>
<dbReference type="InterPro" id="IPR036884">
    <property type="entry name" value="2Fe-2S-bd_dom_sf"/>
</dbReference>
<dbReference type="FunCoup" id="A0A0D2J9K0">
    <property type="interactions" value="81"/>
</dbReference>
<evidence type="ECO:0000256" key="2">
    <source>
        <dbReference type="ARBA" id="ARBA00022723"/>
    </source>
</evidence>
<dbReference type="InterPro" id="IPR036010">
    <property type="entry name" value="2Fe-2S_ferredoxin-like_sf"/>
</dbReference>